<dbReference type="InterPro" id="IPR018062">
    <property type="entry name" value="HTH_AraC-typ_CS"/>
</dbReference>
<evidence type="ECO:0000313" key="9">
    <source>
        <dbReference type="Proteomes" id="UP000094067"/>
    </source>
</evidence>
<evidence type="ECO:0000313" key="10">
    <source>
        <dbReference type="Proteomes" id="UP000094271"/>
    </source>
</evidence>
<evidence type="ECO:0000259" key="5">
    <source>
        <dbReference type="PROSITE" id="PS01124"/>
    </source>
</evidence>
<dbReference type="InterPro" id="IPR020449">
    <property type="entry name" value="Tscrpt_reg_AraC-type_HTH"/>
</dbReference>
<dbReference type="Gene3D" id="1.10.10.60">
    <property type="entry name" value="Homeodomain-like"/>
    <property type="match status" value="2"/>
</dbReference>
<dbReference type="PANTHER" id="PTHR43280">
    <property type="entry name" value="ARAC-FAMILY TRANSCRIPTIONAL REGULATOR"/>
    <property type="match status" value="1"/>
</dbReference>
<dbReference type="InterPro" id="IPR009057">
    <property type="entry name" value="Homeodomain-like_sf"/>
</dbReference>
<dbReference type="PROSITE" id="PS00041">
    <property type="entry name" value="HTH_ARAC_FAMILY_1"/>
    <property type="match status" value="1"/>
</dbReference>
<gene>
    <name evidence="6" type="primary">araC_1</name>
    <name evidence="7" type="ORF">BEI59_30655</name>
    <name evidence="6" type="ORF">BEI61_00270</name>
    <name evidence="8" type="ORF">BEI63_21435</name>
</gene>
<evidence type="ECO:0000256" key="4">
    <source>
        <dbReference type="SAM" id="Phobius"/>
    </source>
</evidence>
<dbReference type="Proteomes" id="UP000094869">
    <property type="component" value="Unassembled WGS sequence"/>
</dbReference>
<dbReference type="EMBL" id="MCGH01000001">
    <property type="protein sequence ID" value="ODM08641.1"/>
    <property type="molecule type" value="Genomic_DNA"/>
</dbReference>
<organism evidence="6 9">
    <name type="scientific">Eisenbergiella tayi</name>
    <dbReference type="NCBI Taxonomy" id="1432052"/>
    <lineage>
        <taxon>Bacteria</taxon>
        <taxon>Bacillati</taxon>
        <taxon>Bacillota</taxon>
        <taxon>Clostridia</taxon>
        <taxon>Lachnospirales</taxon>
        <taxon>Lachnospiraceae</taxon>
        <taxon>Eisenbergiella</taxon>
    </lineage>
</organism>
<dbReference type="Pfam" id="PF12833">
    <property type="entry name" value="HTH_18"/>
    <property type="match status" value="1"/>
</dbReference>
<proteinExistence type="predicted"/>
<dbReference type="Pfam" id="PF17853">
    <property type="entry name" value="GGDEF_2"/>
    <property type="match status" value="1"/>
</dbReference>
<evidence type="ECO:0000313" key="8">
    <source>
        <dbReference type="EMBL" id="ODR50780.1"/>
    </source>
</evidence>
<feature type="transmembrane region" description="Helical" evidence="4">
    <location>
        <begin position="12"/>
        <end position="39"/>
    </location>
</feature>
<dbReference type="InterPro" id="IPR041522">
    <property type="entry name" value="CdaR_GGDEF"/>
</dbReference>
<comment type="caution">
    <text evidence="6">The sequence shown here is derived from an EMBL/GenBank/DDBJ whole genome shotgun (WGS) entry which is preliminary data.</text>
</comment>
<dbReference type="AlphaFoldDB" id="A0A1E3AJN9"/>
<dbReference type="PROSITE" id="PS01124">
    <property type="entry name" value="HTH_ARAC_FAMILY_2"/>
    <property type="match status" value="1"/>
</dbReference>
<protein>
    <submittedName>
        <fullName evidence="6">Arabinose operon regulatory protein</fullName>
    </submittedName>
</protein>
<dbReference type="Proteomes" id="UP000094271">
    <property type="component" value="Unassembled WGS sequence"/>
</dbReference>
<feature type="domain" description="HTH araC/xylS-type" evidence="5">
    <location>
        <begin position="631"/>
        <end position="731"/>
    </location>
</feature>
<dbReference type="SMART" id="SM00342">
    <property type="entry name" value="HTH_ARAC"/>
    <property type="match status" value="1"/>
</dbReference>
<keyword evidence="1" id="KW-0805">Transcription regulation</keyword>
<evidence type="ECO:0000256" key="2">
    <source>
        <dbReference type="ARBA" id="ARBA00023125"/>
    </source>
</evidence>
<dbReference type="SUPFAM" id="SSF46689">
    <property type="entry name" value="Homeodomain-like"/>
    <property type="match status" value="1"/>
</dbReference>
<dbReference type="InterPro" id="IPR018060">
    <property type="entry name" value="HTH_AraC"/>
</dbReference>
<name>A0A1E3AJN9_9FIRM</name>
<dbReference type="PRINTS" id="PR00032">
    <property type="entry name" value="HTHARAC"/>
</dbReference>
<dbReference type="Proteomes" id="UP000094067">
    <property type="component" value="Unassembled WGS sequence"/>
</dbReference>
<feature type="transmembrane region" description="Helical" evidence="4">
    <location>
        <begin position="291"/>
        <end position="312"/>
    </location>
</feature>
<dbReference type="EMBL" id="MEHD01000034">
    <property type="protein sequence ID" value="ODR50780.1"/>
    <property type="molecule type" value="Genomic_DNA"/>
</dbReference>
<accession>A0A1E3AJN9</accession>
<keyword evidence="3" id="KW-0804">Transcription</keyword>
<dbReference type="PANTHER" id="PTHR43280:SF28">
    <property type="entry name" value="HTH-TYPE TRANSCRIPTIONAL ACTIVATOR RHAS"/>
    <property type="match status" value="1"/>
</dbReference>
<keyword evidence="2" id="KW-0238">DNA-binding</keyword>
<dbReference type="EMBL" id="MEHA01000035">
    <property type="protein sequence ID" value="ODR43254.1"/>
    <property type="molecule type" value="Genomic_DNA"/>
</dbReference>
<evidence type="ECO:0000313" key="6">
    <source>
        <dbReference type="EMBL" id="ODM08641.1"/>
    </source>
</evidence>
<keyword evidence="4" id="KW-1133">Transmembrane helix</keyword>
<evidence type="ECO:0000313" key="7">
    <source>
        <dbReference type="EMBL" id="ODR43254.1"/>
    </source>
</evidence>
<keyword evidence="4" id="KW-0812">Transmembrane</keyword>
<reference evidence="6 9" key="1">
    <citation type="submission" date="2016-07" db="EMBL/GenBank/DDBJ databases">
        <title>Characterization of isolates of Eisenbergiella tayi derived from blood cultures, using whole genome sequencing.</title>
        <authorList>
            <person name="Burdz T."/>
            <person name="Wiebe D."/>
            <person name="Huynh C."/>
            <person name="Bernard K."/>
        </authorList>
    </citation>
    <scope>NUCLEOTIDE SEQUENCE [LARGE SCALE GENOMIC DNA]</scope>
    <source>
        <strain evidence="6 9">NML 110608</strain>
    </source>
</reference>
<reference evidence="8 11" key="2">
    <citation type="submission" date="2016-08" db="EMBL/GenBank/DDBJ databases">
        <title>Characterization of Isolates of Eisenbergiella tayi Derived from Blood Cultures, Using Whole Genome Sequencing.</title>
        <authorList>
            <person name="Bernier A.-M."/>
            <person name="Burdz T."/>
            <person name="Wiebe D."/>
            <person name="Bernard K."/>
        </authorList>
    </citation>
    <scope>NUCLEOTIDE SEQUENCE [LARGE SCALE GENOMIC DNA]</scope>
    <source>
        <strain evidence="8 11">NML120146</strain>
    </source>
</reference>
<dbReference type="RefSeq" id="WP_069150980.1">
    <property type="nucleotide sequence ID" value="NZ_DBFYTW010000046.1"/>
</dbReference>
<dbReference type="GO" id="GO:0003700">
    <property type="term" value="F:DNA-binding transcription factor activity"/>
    <property type="evidence" value="ECO:0007669"/>
    <property type="project" value="InterPro"/>
</dbReference>
<keyword evidence="4" id="KW-0472">Membrane</keyword>
<dbReference type="GO" id="GO:0043565">
    <property type="term" value="F:sequence-specific DNA binding"/>
    <property type="evidence" value="ECO:0007669"/>
    <property type="project" value="InterPro"/>
</dbReference>
<keyword evidence="11" id="KW-1185">Reference proteome</keyword>
<reference evidence="7 10" key="3">
    <citation type="submission" date="2016-08" db="EMBL/GenBank/DDBJ databases">
        <authorList>
            <person name="Seilhamer J.J."/>
        </authorList>
    </citation>
    <scope>NUCLEOTIDE SEQUENCE [LARGE SCALE GENOMIC DNA]</scope>
    <source>
        <strain evidence="7 10">NML150140-1</strain>
    </source>
</reference>
<evidence type="ECO:0000256" key="3">
    <source>
        <dbReference type="ARBA" id="ARBA00023163"/>
    </source>
</evidence>
<sequence>MWGDKISFKKKLVLSFFLFYMLPLILVVSVGFGLITNLLKEQGAEYYRRMFSTTVDRIDNIFISMQEFNITMQKRSWVTSMIYMEDLEKSRFDRVDFTNFAEELRGFSCQDAAIDHLFYFFLVSDQFISTTDRGIVDYQWFTEVSFKNALMQQEDYHKMAAELKKPEYHILAVDNYGRKREGILCCYPVKELRGQSICNLYFFVQINELEQLLDLAMPEDNNWFYMEYDGEILLNRTPYTKEELLGFDMEELGRNKTKMTGFTQESEKTGFHYYTLVSEDSVYARAKNMQVILLTLAGVFALAGFFLSYYMAIRNYRPVQNLMKLIKDKVPSEEVNRNEFFWLENAVGTILDGRKNLDIQIEEQRPILISAFLTWLLKENYKPEESKILHTAGMLGIEFGLPVYNCLLCSLKAGNRLNKEIVEILGEYRIHFRTLVYQNDYVVILNYEEEEEAAAFYKSMADMLNEKAEKYFFGVGESCRSIVQLPAVYTQAKQARNFRMVNRECGITFYNEVKKENFYFYPIENEYALRNCLLAGEYEKSVLIFNELLQKNLENEQVSYYQMRNFFHNVELTCLKCTVRLDIAGLIDADVESLDQCNALEEYLSIFYNIFRKLCDYVNAHRDSSSEVMKEALYQFVDENLCNSDLSLNFVANAFSLSDSYVSRLFKEKTGTNFLDYMNRARIEKAKMILLSESQTSIQDIGIRVGYDSDTTFRRIFKKYEGITPTQFRKI</sequence>
<evidence type="ECO:0000256" key="1">
    <source>
        <dbReference type="ARBA" id="ARBA00023015"/>
    </source>
</evidence>
<dbReference type="OrthoDB" id="368621at2"/>
<evidence type="ECO:0000313" key="11">
    <source>
        <dbReference type="Proteomes" id="UP000094869"/>
    </source>
</evidence>